<accession>A0A371YPQ1</accession>
<name>A0A371YPQ1_9GAMM</name>
<dbReference type="Proteomes" id="UP000240957">
    <property type="component" value="Unassembled WGS sequence"/>
</dbReference>
<dbReference type="RefSeq" id="WP_107008460.1">
    <property type="nucleotide sequence ID" value="NZ_JBHRSF010000170.1"/>
</dbReference>
<protein>
    <submittedName>
        <fullName evidence="2">Uncharacterized protein</fullName>
    </submittedName>
</protein>
<dbReference type="EMBL" id="PYIX02000017">
    <property type="protein sequence ID" value="RFC83433.1"/>
    <property type="molecule type" value="Genomic_DNA"/>
</dbReference>
<keyword evidence="4" id="KW-1185">Reference proteome</keyword>
<dbReference type="EMBL" id="JBHRSF010000170">
    <property type="protein sequence ID" value="MFC2998159.1"/>
    <property type="molecule type" value="Genomic_DNA"/>
</dbReference>
<evidence type="ECO:0000313" key="2">
    <source>
        <dbReference type="EMBL" id="RFC83433.1"/>
    </source>
</evidence>
<evidence type="ECO:0000313" key="4">
    <source>
        <dbReference type="Proteomes" id="UP001595455"/>
    </source>
</evidence>
<gene>
    <name evidence="1" type="ORF">ACFODO_23495</name>
    <name evidence="2" type="ORF">C9E89_011325</name>
</gene>
<sequence length="164" mass="19136">MHPLVPHTSSIALGEALTAATNMVKEITHYKRTLAELELQRIQMHEQAKIAHHQIENQLKQNMYCMESLSNAFHTTMQQNAQLLTQYVQREQDAQQQCMLILQQIGQTNDLESKKQLQSMWQELIKQMNLNREESARLQSQLIDAHQQFGLNLSHRDQSFKDIN</sequence>
<proteinExistence type="predicted"/>
<dbReference type="Proteomes" id="UP001595455">
    <property type="component" value="Unassembled WGS sequence"/>
</dbReference>
<dbReference type="OrthoDB" id="9966598at2"/>
<dbReference type="AlphaFoldDB" id="A0A371YPQ1"/>
<organism evidence="2 3">
    <name type="scientific">Acinetobacter sichuanensis</name>
    <dbReference type="NCBI Taxonomy" id="2136183"/>
    <lineage>
        <taxon>Bacteria</taxon>
        <taxon>Pseudomonadati</taxon>
        <taxon>Pseudomonadota</taxon>
        <taxon>Gammaproteobacteria</taxon>
        <taxon>Moraxellales</taxon>
        <taxon>Moraxellaceae</taxon>
        <taxon>Acinetobacter</taxon>
    </lineage>
</organism>
<reference evidence="1" key="4">
    <citation type="submission" date="2024-09" db="EMBL/GenBank/DDBJ databases">
        <authorList>
            <person name="Sun Q."/>
            <person name="Mori K."/>
        </authorList>
    </citation>
    <scope>NUCLEOTIDE SEQUENCE</scope>
    <source>
        <strain evidence="1">KCTC 62575</strain>
    </source>
</reference>
<comment type="caution">
    <text evidence="2">The sequence shown here is derived from an EMBL/GenBank/DDBJ whole genome shotgun (WGS) entry which is preliminary data.</text>
</comment>
<evidence type="ECO:0000313" key="3">
    <source>
        <dbReference type="Proteomes" id="UP000240957"/>
    </source>
</evidence>
<evidence type="ECO:0000313" key="1">
    <source>
        <dbReference type="EMBL" id="MFC2998159.1"/>
    </source>
</evidence>
<reference evidence="4" key="3">
    <citation type="journal article" date="2019" name="Int. J. Syst. Evol. Microbiol.">
        <title>The Global Catalogue of Microorganisms (GCM) 10K type strain sequencing project: providing services to taxonomists for standard genome sequencing and annotation.</title>
        <authorList>
            <consortium name="The Broad Institute Genomics Platform"/>
            <consortium name="The Broad Institute Genome Sequencing Center for Infectious Disease"/>
            <person name="Wu L."/>
            <person name="Ma J."/>
        </authorList>
    </citation>
    <scope>NUCLEOTIDE SEQUENCE [LARGE SCALE GENOMIC DNA]</scope>
    <source>
        <strain evidence="4">KCTC 62575</strain>
    </source>
</reference>
<reference evidence="2 3" key="2">
    <citation type="submission" date="2018-08" db="EMBL/GenBank/DDBJ databases">
        <title>The draft genome of Acinetobacter sichuanensis strain WCHAc060041.</title>
        <authorList>
            <person name="Qin J."/>
            <person name="Feng Y."/>
            <person name="Zong Z."/>
        </authorList>
    </citation>
    <scope>NUCLEOTIDE SEQUENCE [LARGE SCALE GENOMIC DNA]</scope>
    <source>
        <strain evidence="2 3">WCHAc060041</strain>
    </source>
</reference>
<reference evidence="1" key="1">
    <citation type="journal article" date="2014" name="Int. J. Syst. Evol. Microbiol.">
        <title>Complete genome of a new Firmicutes species belonging to the dominant human colonic microbiota ('Ruminococcus bicirculans') reveals two chromosomes and a selective capacity to utilize plant glucans.</title>
        <authorList>
            <consortium name="NISC Comparative Sequencing Program"/>
            <person name="Wegmann U."/>
            <person name="Louis P."/>
            <person name="Goesmann A."/>
            <person name="Henrissat B."/>
            <person name="Duncan S.H."/>
            <person name="Flint H.J."/>
        </authorList>
    </citation>
    <scope>NUCLEOTIDE SEQUENCE</scope>
    <source>
        <strain evidence="1">KCTC 62575</strain>
    </source>
</reference>